<gene>
    <name evidence="2" type="ORF">MCM1_2298</name>
</gene>
<accession>A0A0G3CF12</accession>
<keyword evidence="1" id="KW-0812">Transmembrane</keyword>
<evidence type="ECO:0000313" key="3">
    <source>
        <dbReference type="Proteomes" id="UP000035331"/>
    </source>
</evidence>
<evidence type="ECO:0008006" key="4">
    <source>
        <dbReference type="Google" id="ProtNLM"/>
    </source>
</evidence>
<protein>
    <recommendedName>
        <fullName evidence="4">DUF4760 domain-containing protein</fullName>
    </recommendedName>
</protein>
<name>A0A0G3CF12_METBA</name>
<dbReference type="AlphaFoldDB" id="A0A0G3CF12"/>
<evidence type="ECO:0000313" key="2">
    <source>
        <dbReference type="EMBL" id="AKJ39315.1"/>
    </source>
</evidence>
<evidence type="ECO:0000256" key="1">
    <source>
        <dbReference type="SAM" id="Phobius"/>
    </source>
</evidence>
<reference evidence="3" key="1">
    <citation type="submission" date="2014-06" db="EMBL/GenBank/DDBJ databases">
        <title>The complete genome sequence of Methanosarcina barkeri CM1.</title>
        <authorList>
            <consortium name="Pastoral Greenhouse Gas Research Consortium"/>
            <person name="Lambie S.C."/>
            <person name="Leahy S.C."/>
            <person name="Kelly W.J."/>
            <person name="Li D."/>
            <person name="Reilly K."/>
            <person name="Attwood G.T."/>
            <person name="Altermann E."/>
        </authorList>
    </citation>
    <scope>NUCLEOTIDE SEQUENCE [LARGE SCALE GENOMIC DNA]</scope>
    <source>
        <strain evidence="3">CM1</strain>
    </source>
</reference>
<keyword evidence="1" id="KW-0472">Membrane</keyword>
<dbReference type="EMBL" id="CP008746">
    <property type="protein sequence ID" value="AKJ39315.1"/>
    <property type="molecule type" value="Genomic_DNA"/>
</dbReference>
<proteinExistence type="predicted"/>
<dbReference type="Proteomes" id="UP000035331">
    <property type="component" value="Chromosome"/>
</dbReference>
<dbReference type="PATRIC" id="fig|796385.3.peg.2827"/>
<organism evidence="2 3">
    <name type="scientific">Methanosarcina barkeri CM1</name>
    <dbReference type="NCBI Taxonomy" id="796385"/>
    <lineage>
        <taxon>Archaea</taxon>
        <taxon>Methanobacteriati</taxon>
        <taxon>Methanobacteriota</taxon>
        <taxon>Stenosarchaea group</taxon>
        <taxon>Methanomicrobia</taxon>
        <taxon>Methanosarcinales</taxon>
        <taxon>Methanosarcinaceae</taxon>
        <taxon>Methanosarcina</taxon>
    </lineage>
</organism>
<dbReference type="GeneID" id="24886008"/>
<keyword evidence="1" id="KW-1133">Transmembrane helix</keyword>
<dbReference type="RefSeq" id="WP_048176824.1">
    <property type="nucleotide sequence ID" value="NZ_CP008746.1"/>
</dbReference>
<feature type="transmembrane region" description="Helical" evidence="1">
    <location>
        <begin position="6"/>
        <end position="22"/>
    </location>
</feature>
<reference evidence="2 3" key="2">
    <citation type="journal article" date="2015" name="Stand. Genomic Sci.">
        <title>The complete genome sequence of the rumen methanogen Methanosarcina barkeri CM1.</title>
        <authorList>
            <person name="Lambie S.C."/>
            <person name="Kelly W.J."/>
            <person name="Leahy S.C."/>
            <person name="Li D."/>
            <person name="Reilly K."/>
            <person name="McAllister T.A."/>
            <person name="Valle E.R."/>
            <person name="Attwood G.T."/>
            <person name="Altermann E."/>
        </authorList>
    </citation>
    <scope>NUCLEOTIDE SEQUENCE [LARGE SCALE GENOMIC DNA]</scope>
    <source>
        <strain evidence="2 3">CM1</strain>
    </source>
</reference>
<sequence>MGTEAWTNIITALSTLFAVWITQRYEIIRRKSEEKRWYADFFLRRKIDSITNLYISLLDWHDSINFYGNLQPSTLTEFKDQVQAKEDPYLRSLAIASIYLEKDEYEVMKDVLGAFRQATKAIWLSLPDDQCSANKNSYTQEVTNLNWKNFFETHDKAVIIIKNYLNPDILIQIN</sequence>